<keyword evidence="2" id="KW-0547">Nucleotide-binding</keyword>
<keyword evidence="1" id="KW-0808">Transferase</keyword>
<evidence type="ECO:0000313" key="7">
    <source>
        <dbReference type="Proteomes" id="UP001501447"/>
    </source>
</evidence>
<evidence type="ECO:0000256" key="1">
    <source>
        <dbReference type="ARBA" id="ARBA00022679"/>
    </source>
</evidence>
<dbReference type="RefSeq" id="WP_344563501.1">
    <property type="nucleotide sequence ID" value="NZ_BAAARJ010000004.1"/>
</dbReference>
<dbReference type="InterPro" id="IPR020635">
    <property type="entry name" value="Tyr_kinase_cat_dom"/>
</dbReference>
<sequence>MIDPIARLSRTDPSHLGPYRLYGVLGSGSAGTVYLGRGAPRRGARKQPAAVRAVRPELLRDRQLRARVRQESTRVADAVSSPFVAGALGCELDSEQPWIASTFAPGHSLATLVAHFGPLPEMSVRALGGALARALTALHTAGVAHRDLRAANVLLTAEGPRLVDYGTGLGRPAAGPPPGGALAGGFGGLARAADDVFELGALLVLAASARQPFAGSPLPAARETPDLTDVPDALHTPLLSCLHKTPEARPSPEALARALDLSAAANRPATEWLPDSYLHEIGSRADEARSLAGRRLFGW</sequence>
<name>A0ABN3PYR2_9ACTN</name>
<accession>A0ABN3PYR2</accession>
<evidence type="ECO:0000256" key="2">
    <source>
        <dbReference type="ARBA" id="ARBA00022741"/>
    </source>
</evidence>
<gene>
    <name evidence="6" type="ORF">GCM10009863_15450</name>
</gene>
<dbReference type="EMBL" id="BAAARJ010000004">
    <property type="protein sequence ID" value="GAA2602907.1"/>
    <property type="molecule type" value="Genomic_DNA"/>
</dbReference>
<dbReference type="SMART" id="SM00219">
    <property type="entry name" value="TyrKc"/>
    <property type="match status" value="1"/>
</dbReference>
<dbReference type="PANTHER" id="PTHR43289:SF34">
    <property type="entry name" value="SERINE_THREONINE-PROTEIN KINASE YBDM-RELATED"/>
    <property type="match status" value="1"/>
</dbReference>
<evidence type="ECO:0000256" key="4">
    <source>
        <dbReference type="ARBA" id="ARBA00022840"/>
    </source>
</evidence>
<feature type="domain" description="Protein kinase" evidence="5">
    <location>
        <begin position="19"/>
        <end position="273"/>
    </location>
</feature>
<dbReference type="Gene3D" id="1.10.510.10">
    <property type="entry name" value="Transferase(Phosphotransferase) domain 1"/>
    <property type="match status" value="1"/>
</dbReference>
<keyword evidence="4" id="KW-0067">ATP-binding</keyword>
<dbReference type="PROSITE" id="PS50011">
    <property type="entry name" value="PROTEIN_KINASE_DOM"/>
    <property type="match status" value="1"/>
</dbReference>
<dbReference type="SUPFAM" id="SSF56112">
    <property type="entry name" value="Protein kinase-like (PK-like)"/>
    <property type="match status" value="1"/>
</dbReference>
<proteinExistence type="predicted"/>
<keyword evidence="3" id="KW-0418">Kinase</keyword>
<evidence type="ECO:0000313" key="6">
    <source>
        <dbReference type="EMBL" id="GAA2602907.1"/>
    </source>
</evidence>
<organism evidence="6 7">
    <name type="scientific">Streptomyces axinellae</name>
    <dbReference type="NCBI Taxonomy" id="552788"/>
    <lineage>
        <taxon>Bacteria</taxon>
        <taxon>Bacillati</taxon>
        <taxon>Actinomycetota</taxon>
        <taxon>Actinomycetes</taxon>
        <taxon>Kitasatosporales</taxon>
        <taxon>Streptomycetaceae</taxon>
        <taxon>Streptomyces</taxon>
    </lineage>
</organism>
<dbReference type="InterPro" id="IPR011009">
    <property type="entry name" value="Kinase-like_dom_sf"/>
</dbReference>
<comment type="caution">
    <text evidence="6">The sequence shown here is derived from an EMBL/GenBank/DDBJ whole genome shotgun (WGS) entry which is preliminary data.</text>
</comment>
<keyword evidence="7" id="KW-1185">Reference proteome</keyword>
<evidence type="ECO:0000259" key="5">
    <source>
        <dbReference type="PROSITE" id="PS50011"/>
    </source>
</evidence>
<dbReference type="Proteomes" id="UP001501447">
    <property type="component" value="Unassembled WGS sequence"/>
</dbReference>
<dbReference type="Pfam" id="PF00069">
    <property type="entry name" value="Pkinase"/>
    <property type="match status" value="1"/>
</dbReference>
<dbReference type="PANTHER" id="PTHR43289">
    <property type="entry name" value="MITOGEN-ACTIVATED PROTEIN KINASE KINASE KINASE 20-RELATED"/>
    <property type="match status" value="1"/>
</dbReference>
<reference evidence="6 7" key="1">
    <citation type="journal article" date="2019" name="Int. J. Syst. Evol. Microbiol.">
        <title>The Global Catalogue of Microorganisms (GCM) 10K type strain sequencing project: providing services to taxonomists for standard genome sequencing and annotation.</title>
        <authorList>
            <consortium name="The Broad Institute Genomics Platform"/>
            <consortium name="The Broad Institute Genome Sequencing Center for Infectious Disease"/>
            <person name="Wu L."/>
            <person name="Ma J."/>
        </authorList>
    </citation>
    <scope>NUCLEOTIDE SEQUENCE [LARGE SCALE GENOMIC DNA]</scope>
    <source>
        <strain evidence="6 7">JCM 16373</strain>
    </source>
</reference>
<dbReference type="InterPro" id="IPR000719">
    <property type="entry name" value="Prot_kinase_dom"/>
</dbReference>
<evidence type="ECO:0000256" key="3">
    <source>
        <dbReference type="ARBA" id="ARBA00022777"/>
    </source>
</evidence>
<protein>
    <recommendedName>
        <fullName evidence="5">Protein kinase domain-containing protein</fullName>
    </recommendedName>
</protein>
<dbReference type="Gene3D" id="3.30.200.20">
    <property type="entry name" value="Phosphorylase Kinase, domain 1"/>
    <property type="match status" value="1"/>
</dbReference>